<dbReference type="GeneID" id="85492986"/>
<dbReference type="InterPro" id="IPR003829">
    <property type="entry name" value="Pirin_N_dom"/>
</dbReference>
<feature type="domain" description="Pirin C-terminal" evidence="5">
    <location>
        <begin position="230"/>
        <end position="327"/>
    </location>
</feature>
<keyword evidence="7" id="KW-1185">Reference proteome</keyword>
<dbReference type="SUPFAM" id="SSF51182">
    <property type="entry name" value="RmlC-like cupins"/>
    <property type="match status" value="1"/>
</dbReference>
<reference evidence="6" key="1">
    <citation type="journal article" date="2023" name="BMC Genomics">
        <title>Chromosome-level genome assemblies of Cutaneotrichosporon spp. (Trichosporonales, Basidiomycota) reveal imbalanced evolution between nucleotide sequences and chromosome synteny.</title>
        <authorList>
            <person name="Kobayashi Y."/>
            <person name="Kayamori A."/>
            <person name="Aoki K."/>
            <person name="Shiwa Y."/>
            <person name="Matsutani M."/>
            <person name="Fujita N."/>
            <person name="Sugita T."/>
            <person name="Iwasaki W."/>
            <person name="Tanaka N."/>
            <person name="Takashima M."/>
        </authorList>
    </citation>
    <scope>NUCLEOTIDE SEQUENCE</scope>
    <source>
        <strain evidence="6">HIS019</strain>
    </source>
</reference>
<evidence type="ECO:0000259" key="5">
    <source>
        <dbReference type="Pfam" id="PF05726"/>
    </source>
</evidence>
<dbReference type="Proteomes" id="UP001233271">
    <property type="component" value="Chromosome 2"/>
</dbReference>
<dbReference type="Pfam" id="PF05726">
    <property type="entry name" value="Pirin_C"/>
    <property type="match status" value="1"/>
</dbReference>
<dbReference type="InterPro" id="IPR014710">
    <property type="entry name" value="RmlC-like_jellyroll"/>
</dbReference>
<dbReference type="InterPro" id="IPR008778">
    <property type="entry name" value="Pirin_C_dom"/>
</dbReference>
<feature type="region of interest" description="Disordered" evidence="3">
    <location>
        <begin position="333"/>
        <end position="362"/>
    </location>
</feature>
<dbReference type="Pfam" id="PF02678">
    <property type="entry name" value="Pirin"/>
    <property type="match status" value="1"/>
</dbReference>
<dbReference type="KEGG" id="ccac:CcaHIS019_0204770"/>
<evidence type="ECO:0000256" key="1">
    <source>
        <dbReference type="ARBA" id="ARBA00008416"/>
    </source>
</evidence>
<evidence type="ECO:0000256" key="2">
    <source>
        <dbReference type="RuleBase" id="RU003457"/>
    </source>
</evidence>
<comment type="similarity">
    <text evidence="1 2">Belongs to the pirin family.</text>
</comment>
<dbReference type="InterPro" id="IPR011051">
    <property type="entry name" value="RmlC_Cupin_sf"/>
</dbReference>
<feature type="compositionally biased region" description="Basic and acidic residues" evidence="3">
    <location>
        <begin position="350"/>
        <end position="362"/>
    </location>
</feature>
<gene>
    <name evidence="6" type="ORF">CcaverHIS019_0204770</name>
</gene>
<evidence type="ECO:0008006" key="8">
    <source>
        <dbReference type="Google" id="ProtNLM"/>
    </source>
</evidence>
<dbReference type="AlphaFoldDB" id="A0AA48I8N5"/>
<dbReference type="EMBL" id="AP028213">
    <property type="protein sequence ID" value="BEI89115.1"/>
    <property type="molecule type" value="Genomic_DNA"/>
</dbReference>
<evidence type="ECO:0000259" key="4">
    <source>
        <dbReference type="Pfam" id="PF02678"/>
    </source>
</evidence>
<dbReference type="InterPro" id="IPR012093">
    <property type="entry name" value="Pirin"/>
</dbReference>
<organism evidence="6 7">
    <name type="scientific">Cutaneotrichosporon cavernicola</name>
    <dbReference type="NCBI Taxonomy" id="279322"/>
    <lineage>
        <taxon>Eukaryota</taxon>
        <taxon>Fungi</taxon>
        <taxon>Dikarya</taxon>
        <taxon>Basidiomycota</taxon>
        <taxon>Agaricomycotina</taxon>
        <taxon>Tremellomycetes</taxon>
        <taxon>Trichosporonales</taxon>
        <taxon>Trichosporonaceae</taxon>
        <taxon>Cutaneotrichosporon</taxon>
    </lineage>
</organism>
<dbReference type="Gene3D" id="2.60.120.10">
    <property type="entry name" value="Jelly Rolls"/>
    <property type="match status" value="2"/>
</dbReference>
<evidence type="ECO:0000256" key="3">
    <source>
        <dbReference type="SAM" id="MobiDB-lite"/>
    </source>
</evidence>
<dbReference type="PANTHER" id="PTHR13903:SF8">
    <property type="entry name" value="PIRIN"/>
    <property type="match status" value="1"/>
</dbReference>
<feature type="domain" description="Pirin N-terminal" evidence="4">
    <location>
        <begin position="74"/>
        <end position="148"/>
    </location>
</feature>
<dbReference type="RefSeq" id="XP_060454381.1">
    <property type="nucleotide sequence ID" value="XM_060597493.1"/>
</dbReference>
<dbReference type="PANTHER" id="PTHR13903">
    <property type="entry name" value="PIRIN-RELATED"/>
    <property type="match status" value="1"/>
</dbReference>
<evidence type="ECO:0000313" key="6">
    <source>
        <dbReference type="EMBL" id="BEI89115.1"/>
    </source>
</evidence>
<name>A0AA48I8N5_9TREE</name>
<protein>
    <recommendedName>
        <fullName evidence="8">RmlC-like cupin</fullName>
    </recommendedName>
</protein>
<proteinExistence type="inferred from homology"/>
<evidence type="ECO:0000313" key="7">
    <source>
        <dbReference type="Proteomes" id="UP001233271"/>
    </source>
</evidence>
<accession>A0AA48I8N5</accession>
<sequence>MRPSLCLAQLSKVFKLPPMGKSWPGPGPFLYVMFHRDNYPAGNGNLAPDPKLLEGRVLGNDFTRKDGWSMYMGNEVPGFPAHPHRGMETVTIVRQGMIDHGDSTASGARYSVGDVQWVTAGKGVVHSEMFPLLNEGEKNTLELYQLWLNLAAEDKDADPEFVMMWREAIPHLEKDGSIVQVVAGEYGGASPLAPPKSSWAARASSDVAAWFIDMQPGATTTLPSTNTPQTERTVYVHACTPGPDGPEKTVDGVKVQVGDEWVPDWHALKMAPGSAEVVLRNGSQPARVLVLQAVPIGEPVAVRGPFVMNTEQENLDAFAIYRKTKFGGFPWPTDKPTYGDSPRFAQYRGGPREEPGKKFAAY</sequence>